<evidence type="ECO:0000313" key="1">
    <source>
        <dbReference type="EMBL" id="JAD71799.1"/>
    </source>
</evidence>
<dbReference type="EMBL" id="GBRH01226096">
    <property type="protein sequence ID" value="JAD71799.1"/>
    <property type="molecule type" value="Transcribed_RNA"/>
</dbReference>
<sequence length="17" mass="1844">MERSTTIKHLLGGRGST</sequence>
<accession>A0A0A9C676</accession>
<organism evidence="1">
    <name type="scientific">Arundo donax</name>
    <name type="common">Giant reed</name>
    <name type="synonym">Donax arundinaceus</name>
    <dbReference type="NCBI Taxonomy" id="35708"/>
    <lineage>
        <taxon>Eukaryota</taxon>
        <taxon>Viridiplantae</taxon>
        <taxon>Streptophyta</taxon>
        <taxon>Embryophyta</taxon>
        <taxon>Tracheophyta</taxon>
        <taxon>Spermatophyta</taxon>
        <taxon>Magnoliopsida</taxon>
        <taxon>Liliopsida</taxon>
        <taxon>Poales</taxon>
        <taxon>Poaceae</taxon>
        <taxon>PACMAD clade</taxon>
        <taxon>Arundinoideae</taxon>
        <taxon>Arundineae</taxon>
        <taxon>Arundo</taxon>
    </lineage>
</organism>
<proteinExistence type="predicted"/>
<protein>
    <submittedName>
        <fullName evidence="1">Uncharacterized protein</fullName>
    </submittedName>
</protein>
<name>A0A0A9C676_ARUDO</name>
<dbReference type="AlphaFoldDB" id="A0A0A9C676"/>
<reference evidence="1" key="2">
    <citation type="journal article" date="2015" name="Data Brief">
        <title>Shoot transcriptome of the giant reed, Arundo donax.</title>
        <authorList>
            <person name="Barrero R.A."/>
            <person name="Guerrero F.D."/>
            <person name="Moolhuijzen P."/>
            <person name="Goolsby J.A."/>
            <person name="Tidwell J."/>
            <person name="Bellgard S.E."/>
            <person name="Bellgard M.I."/>
        </authorList>
    </citation>
    <scope>NUCLEOTIDE SEQUENCE</scope>
    <source>
        <tissue evidence="1">Shoot tissue taken approximately 20 cm above the soil surface</tissue>
    </source>
</reference>
<reference evidence="1" key="1">
    <citation type="submission" date="2014-09" db="EMBL/GenBank/DDBJ databases">
        <authorList>
            <person name="Magalhaes I.L.F."/>
            <person name="Oliveira U."/>
            <person name="Santos F.R."/>
            <person name="Vidigal T.H.D.A."/>
            <person name="Brescovit A.D."/>
            <person name="Santos A.J."/>
        </authorList>
    </citation>
    <scope>NUCLEOTIDE SEQUENCE</scope>
    <source>
        <tissue evidence="1">Shoot tissue taken approximately 20 cm above the soil surface</tissue>
    </source>
</reference>